<dbReference type="AlphaFoldDB" id="A0A9D3Y741"/>
<organism evidence="1 2">
    <name type="scientific">Dreissena polymorpha</name>
    <name type="common">Zebra mussel</name>
    <name type="synonym">Mytilus polymorpha</name>
    <dbReference type="NCBI Taxonomy" id="45954"/>
    <lineage>
        <taxon>Eukaryota</taxon>
        <taxon>Metazoa</taxon>
        <taxon>Spiralia</taxon>
        <taxon>Lophotrochozoa</taxon>
        <taxon>Mollusca</taxon>
        <taxon>Bivalvia</taxon>
        <taxon>Autobranchia</taxon>
        <taxon>Heteroconchia</taxon>
        <taxon>Euheterodonta</taxon>
        <taxon>Imparidentia</taxon>
        <taxon>Neoheterodontei</taxon>
        <taxon>Myida</taxon>
        <taxon>Dreissenoidea</taxon>
        <taxon>Dreissenidae</taxon>
        <taxon>Dreissena</taxon>
    </lineage>
</organism>
<gene>
    <name evidence="1" type="ORF">DPMN_192576</name>
</gene>
<sequence>MTQSTSENDLRIAGNKSKYDRFPRYRVTMKDRTRGIHSTMSGFSVDESMSEFLLQVNHENMASYLQFYDRVTRKANIERFGQDGSVYV</sequence>
<evidence type="ECO:0000313" key="2">
    <source>
        <dbReference type="Proteomes" id="UP000828390"/>
    </source>
</evidence>
<proteinExistence type="predicted"/>
<comment type="caution">
    <text evidence="1">The sequence shown here is derived from an EMBL/GenBank/DDBJ whole genome shotgun (WGS) entry which is preliminary data.</text>
</comment>
<keyword evidence="2" id="KW-1185">Reference proteome</keyword>
<reference evidence="1" key="2">
    <citation type="submission" date="2020-11" db="EMBL/GenBank/DDBJ databases">
        <authorList>
            <person name="McCartney M.A."/>
            <person name="Auch B."/>
            <person name="Kono T."/>
            <person name="Mallez S."/>
            <person name="Becker A."/>
            <person name="Gohl D.M."/>
            <person name="Silverstein K.A.T."/>
            <person name="Koren S."/>
            <person name="Bechman K.B."/>
            <person name="Herman A."/>
            <person name="Abrahante J.E."/>
            <person name="Garbe J."/>
        </authorList>
    </citation>
    <scope>NUCLEOTIDE SEQUENCE</scope>
    <source>
        <strain evidence="1">Duluth1</strain>
        <tissue evidence="1">Whole animal</tissue>
    </source>
</reference>
<reference evidence="1" key="1">
    <citation type="journal article" date="2019" name="bioRxiv">
        <title>The Genome of the Zebra Mussel, Dreissena polymorpha: A Resource for Invasive Species Research.</title>
        <authorList>
            <person name="McCartney M.A."/>
            <person name="Auch B."/>
            <person name="Kono T."/>
            <person name="Mallez S."/>
            <person name="Zhang Y."/>
            <person name="Obille A."/>
            <person name="Becker A."/>
            <person name="Abrahante J.E."/>
            <person name="Garbe J."/>
            <person name="Badalamenti J.P."/>
            <person name="Herman A."/>
            <person name="Mangelson H."/>
            <person name="Liachko I."/>
            <person name="Sullivan S."/>
            <person name="Sone E.D."/>
            <person name="Koren S."/>
            <person name="Silverstein K.A.T."/>
            <person name="Beckman K.B."/>
            <person name="Gohl D.M."/>
        </authorList>
    </citation>
    <scope>NUCLEOTIDE SEQUENCE</scope>
    <source>
        <strain evidence="1">Duluth1</strain>
        <tissue evidence="1">Whole animal</tissue>
    </source>
</reference>
<dbReference type="EMBL" id="JAIWYP010000017">
    <property type="protein sequence ID" value="KAH3693174.1"/>
    <property type="molecule type" value="Genomic_DNA"/>
</dbReference>
<name>A0A9D3Y741_DREPO</name>
<evidence type="ECO:0000313" key="1">
    <source>
        <dbReference type="EMBL" id="KAH3693174.1"/>
    </source>
</evidence>
<accession>A0A9D3Y741</accession>
<protein>
    <submittedName>
        <fullName evidence="1">Uncharacterized protein</fullName>
    </submittedName>
</protein>
<dbReference type="Proteomes" id="UP000828390">
    <property type="component" value="Unassembled WGS sequence"/>
</dbReference>